<accession>A0AAD8J9C7</accession>
<reference evidence="2" key="2">
    <citation type="submission" date="2023-05" db="EMBL/GenBank/DDBJ databases">
        <authorList>
            <person name="Schelkunov M.I."/>
        </authorList>
    </citation>
    <scope>NUCLEOTIDE SEQUENCE</scope>
    <source>
        <strain evidence="2">Hsosn_3</strain>
        <tissue evidence="2">Leaf</tissue>
    </source>
</reference>
<organism evidence="2 3">
    <name type="scientific">Heracleum sosnowskyi</name>
    <dbReference type="NCBI Taxonomy" id="360622"/>
    <lineage>
        <taxon>Eukaryota</taxon>
        <taxon>Viridiplantae</taxon>
        <taxon>Streptophyta</taxon>
        <taxon>Embryophyta</taxon>
        <taxon>Tracheophyta</taxon>
        <taxon>Spermatophyta</taxon>
        <taxon>Magnoliopsida</taxon>
        <taxon>eudicotyledons</taxon>
        <taxon>Gunneridae</taxon>
        <taxon>Pentapetalae</taxon>
        <taxon>asterids</taxon>
        <taxon>campanulids</taxon>
        <taxon>Apiales</taxon>
        <taxon>Apiaceae</taxon>
        <taxon>Apioideae</taxon>
        <taxon>apioid superclade</taxon>
        <taxon>Tordylieae</taxon>
        <taxon>Tordyliinae</taxon>
        <taxon>Heracleum</taxon>
    </lineage>
</organism>
<feature type="region of interest" description="Disordered" evidence="1">
    <location>
        <begin position="104"/>
        <end position="127"/>
    </location>
</feature>
<dbReference type="EMBL" id="JAUIZM010000002">
    <property type="protein sequence ID" value="KAK1399269.1"/>
    <property type="molecule type" value="Genomic_DNA"/>
</dbReference>
<comment type="caution">
    <text evidence="2">The sequence shown here is derived from an EMBL/GenBank/DDBJ whole genome shotgun (WGS) entry which is preliminary data.</text>
</comment>
<dbReference type="Proteomes" id="UP001237642">
    <property type="component" value="Unassembled WGS sequence"/>
</dbReference>
<keyword evidence="3" id="KW-1185">Reference proteome</keyword>
<protein>
    <submittedName>
        <fullName evidence="2">Uncharacterized protein</fullName>
    </submittedName>
</protein>
<evidence type="ECO:0000256" key="1">
    <source>
        <dbReference type="SAM" id="MobiDB-lite"/>
    </source>
</evidence>
<gene>
    <name evidence="2" type="ORF">POM88_009132</name>
</gene>
<reference evidence="2" key="1">
    <citation type="submission" date="2023-02" db="EMBL/GenBank/DDBJ databases">
        <title>Genome of toxic invasive species Heracleum sosnowskyi carries increased number of genes despite the absence of recent whole-genome duplications.</title>
        <authorList>
            <person name="Schelkunov M."/>
            <person name="Shtratnikova V."/>
            <person name="Makarenko M."/>
            <person name="Klepikova A."/>
            <person name="Omelchenko D."/>
            <person name="Novikova G."/>
            <person name="Obukhova E."/>
            <person name="Bogdanov V."/>
            <person name="Penin A."/>
            <person name="Logacheva M."/>
        </authorList>
    </citation>
    <scope>NUCLEOTIDE SEQUENCE</scope>
    <source>
        <strain evidence="2">Hsosn_3</strain>
        <tissue evidence="2">Leaf</tissue>
    </source>
</reference>
<dbReference type="AlphaFoldDB" id="A0AAD8J9C7"/>
<evidence type="ECO:0000313" key="3">
    <source>
        <dbReference type="Proteomes" id="UP001237642"/>
    </source>
</evidence>
<sequence>MFSVTFKVPYIIRKGHLTSLMENGASAAQWMMVNVNAREIVQPYSLSTPTVNWRCSNNPEAVRPTRHETTRKESRNFKKTGNMAETTTTDSTQLATPVVVLDSDSMEGTGGEKEETGANGNSAVQEDGNRVANTDVEEVENNDAVNTNVSPNHDTAQFVENLFSTDLVPYKIGEFLGCDVVMDEDSILQEIHNTNEDNLDEFDSIPNQQNVATKKGEISVVLENSFDALVREGEEVELSQMATSSSRKRKGKIVGLSNSLWAKWVNCTVLKRSHFWTMSTPTDCSWILKKVLHLRPLARRFISIVIGNGLGTSLWFDPWWNNTTLASKNTDPIISQSSSTKNATVNSIILTGGWVLPRPNLRIHHICPTLQTWVSEFIPPVFALEKRDIILWNGIPLNNLKTSHIWDATRYKLPEVHWHDYI</sequence>
<proteinExistence type="predicted"/>
<name>A0AAD8J9C7_9APIA</name>
<evidence type="ECO:0000313" key="2">
    <source>
        <dbReference type="EMBL" id="KAK1399269.1"/>
    </source>
</evidence>